<dbReference type="AlphaFoldDB" id="A0A7J8I0R8"/>
<feature type="region of interest" description="Disordered" evidence="1">
    <location>
        <begin position="1"/>
        <end position="59"/>
    </location>
</feature>
<name>A0A7J8I0R8_MOLMO</name>
<reference evidence="2 3" key="1">
    <citation type="journal article" date="2020" name="Nature">
        <title>Six reference-quality genomes reveal evolution of bat adaptations.</title>
        <authorList>
            <person name="Jebb D."/>
            <person name="Huang Z."/>
            <person name="Pippel M."/>
            <person name="Hughes G.M."/>
            <person name="Lavrichenko K."/>
            <person name="Devanna P."/>
            <person name="Winkler S."/>
            <person name="Jermiin L.S."/>
            <person name="Skirmuntt E.C."/>
            <person name="Katzourakis A."/>
            <person name="Burkitt-Gray L."/>
            <person name="Ray D.A."/>
            <person name="Sullivan K.A.M."/>
            <person name="Roscito J.G."/>
            <person name="Kirilenko B.M."/>
            <person name="Davalos L.M."/>
            <person name="Corthals A.P."/>
            <person name="Power M.L."/>
            <person name="Jones G."/>
            <person name="Ransome R.D."/>
            <person name="Dechmann D.K.N."/>
            <person name="Locatelli A.G."/>
            <person name="Puechmaille S.J."/>
            <person name="Fedrigo O."/>
            <person name="Jarvis E.D."/>
            <person name="Hiller M."/>
            <person name="Vernes S.C."/>
            <person name="Myers E.W."/>
            <person name="Teeling E.C."/>
        </authorList>
    </citation>
    <scope>NUCLEOTIDE SEQUENCE [LARGE SCALE GENOMIC DNA]</scope>
    <source>
        <strain evidence="2">MMolMol1</strain>
        <tissue evidence="2">Muscle</tissue>
    </source>
</reference>
<organism evidence="2 3">
    <name type="scientific">Molossus molossus</name>
    <name type="common">Pallas' mastiff bat</name>
    <name type="synonym">Vespertilio molossus</name>
    <dbReference type="NCBI Taxonomy" id="27622"/>
    <lineage>
        <taxon>Eukaryota</taxon>
        <taxon>Metazoa</taxon>
        <taxon>Chordata</taxon>
        <taxon>Craniata</taxon>
        <taxon>Vertebrata</taxon>
        <taxon>Euteleostomi</taxon>
        <taxon>Mammalia</taxon>
        <taxon>Eutheria</taxon>
        <taxon>Laurasiatheria</taxon>
        <taxon>Chiroptera</taxon>
        <taxon>Yangochiroptera</taxon>
        <taxon>Molossidae</taxon>
        <taxon>Molossus</taxon>
    </lineage>
</organism>
<evidence type="ECO:0000313" key="2">
    <source>
        <dbReference type="EMBL" id="KAF6477860.1"/>
    </source>
</evidence>
<accession>A0A7J8I0R8</accession>
<feature type="compositionally biased region" description="Gly residues" evidence="1">
    <location>
        <begin position="34"/>
        <end position="48"/>
    </location>
</feature>
<dbReference type="Proteomes" id="UP000550707">
    <property type="component" value="Unassembled WGS sequence"/>
</dbReference>
<keyword evidence="3" id="KW-1185">Reference proteome</keyword>
<evidence type="ECO:0000256" key="1">
    <source>
        <dbReference type="SAM" id="MobiDB-lite"/>
    </source>
</evidence>
<proteinExistence type="predicted"/>
<dbReference type="InParanoid" id="A0A7J8I0R8"/>
<gene>
    <name evidence="2" type="ORF">HJG59_010766</name>
</gene>
<evidence type="ECO:0000313" key="3">
    <source>
        <dbReference type="Proteomes" id="UP000550707"/>
    </source>
</evidence>
<comment type="caution">
    <text evidence="2">The sequence shown here is derived from an EMBL/GenBank/DDBJ whole genome shotgun (WGS) entry which is preliminary data.</text>
</comment>
<protein>
    <submittedName>
        <fullName evidence="2">Uncharacterized protein</fullName>
    </submittedName>
</protein>
<sequence length="139" mass="14410">MEQAEVRVATSWGSDPCGLLGRSSFAGDASSGLGPMGTGHSEPGGAGCGRPPPSQAPADLHSWATVRTTAVGTGFRRRQSSRYTFQLQADEGAWAEHVGGHHLPSVMPAEPRAEPAACQALGRLHGVARSLPQQADVDN</sequence>
<dbReference type="EMBL" id="JACASF010000005">
    <property type="protein sequence ID" value="KAF6477860.1"/>
    <property type="molecule type" value="Genomic_DNA"/>
</dbReference>